<dbReference type="Proteomes" id="UP000250043">
    <property type="component" value="Unassembled WGS sequence"/>
</dbReference>
<reference evidence="1 2" key="1">
    <citation type="submission" date="2016-07" db="EMBL/GenBank/DDBJ databases">
        <title>Draft genome of the white-rot fungus Obba rivulosa 3A-2.</title>
        <authorList>
            <consortium name="DOE Joint Genome Institute"/>
            <person name="Miettinen O."/>
            <person name="Riley R."/>
            <person name="Acob R."/>
            <person name="Barry K."/>
            <person name="Cullen D."/>
            <person name="De Vries R."/>
            <person name="Hainaut M."/>
            <person name="Hatakka A."/>
            <person name="Henrissat B."/>
            <person name="Hilden K."/>
            <person name="Kuo R."/>
            <person name="Labutti K."/>
            <person name="Lipzen A."/>
            <person name="Makela M.R."/>
            <person name="Sandor L."/>
            <person name="Spatafora J.W."/>
            <person name="Grigoriev I.V."/>
            <person name="Hibbett D.S."/>
        </authorList>
    </citation>
    <scope>NUCLEOTIDE SEQUENCE [LARGE SCALE GENOMIC DNA]</scope>
    <source>
        <strain evidence="1 2">3A-2</strain>
    </source>
</reference>
<dbReference type="AlphaFoldDB" id="A0A8E2DPM2"/>
<sequence>MHIPEPPYPSTALVPSNTVGQDSLRLPAYRAGHLGRYHPYPRLGRPVDRPMETVDYRDIEAFEYLSVSPAITGAQAEFTNVDVANLDLALHADIEAAAKGRRTLSSLVIDLALVFRRQCQHTRKLKLLLPPYKSQSRR</sequence>
<keyword evidence="2" id="KW-1185">Reference proteome</keyword>
<evidence type="ECO:0000313" key="2">
    <source>
        <dbReference type="Proteomes" id="UP000250043"/>
    </source>
</evidence>
<evidence type="ECO:0000313" key="1">
    <source>
        <dbReference type="EMBL" id="OCH93444.1"/>
    </source>
</evidence>
<dbReference type="EMBL" id="KV722355">
    <property type="protein sequence ID" value="OCH93444.1"/>
    <property type="molecule type" value="Genomic_DNA"/>
</dbReference>
<name>A0A8E2DPM2_9APHY</name>
<organism evidence="1 2">
    <name type="scientific">Obba rivulosa</name>
    <dbReference type="NCBI Taxonomy" id="1052685"/>
    <lineage>
        <taxon>Eukaryota</taxon>
        <taxon>Fungi</taxon>
        <taxon>Dikarya</taxon>
        <taxon>Basidiomycota</taxon>
        <taxon>Agaricomycotina</taxon>
        <taxon>Agaricomycetes</taxon>
        <taxon>Polyporales</taxon>
        <taxon>Gelatoporiaceae</taxon>
        <taxon>Obba</taxon>
    </lineage>
</organism>
<dbReference type="OrthoDB" id="2637024at2759"/>
<gene>
    <name evidence="1" type="ORF">OBBRIDRAFT_319529</name>
</gene>
<proteinExistence type="predicted"/>
<accession>A0A8E2DPM2</accession>
<protein>
    <submittedName>
        <fullName evidence="1">Uncharacterized protein</fullName>
    </submittedName>
</protein>